<dbReference type="Pfam" id="PF00112">
    <property type="entry name" value="Peptidase_C1"/>
    <property type="match status" value="1"/>
</dbReference>
<reference evidence="2" key="1">
    <citation type="journal article" date="2014" name="Front. Microbiol.">
        <title>High frequency of phylogenetically diverse reductive dehalogenase-homologous genes in deep subseafloor sedimentary metagenomes.</title>
        <authorList>
            <person name="Kawai M."/>
            <person name="Futagami T."/>
            <person name="Toyoda A."/>
            <person name="Takaki Y."/>
            <person name="Nishi S."/>
            <person name="Hori S."/>
            <person name="Arai W."/>
            <person name="Tsubouchi T."/>
            <person name="Morono Y."/>
            <person name="Uchiyama I."/>
            <person name="Ito T."/>
            <person name="Fujiyama A."/>
            <person name="Inagaki F."/>
            <person name="Takami H."/>
        </authorList>
    </citation>
    <scope>NUCLEOTIDE SEQUENCE</scope>
    <source>
        <strain evidence="2">Expedition CK06-06</strain>
    </source>
</reference>
<dbReference type="SUPFAM" id="SSF54001">
    <property type="entry name" value="Cysteine proteinases"/>
    <property type="match status" value="1"/>
</dbReference>
<dbReference type="AlphaFoldDB" id="X1BQ02"/>
<proteinExistence type="predicted"/>
<dbReference type="GO" id="GO:0006508">
    <property type="term" value="P:proteolysis"/>
    <property type="evidence" value="ECO:0007669"/>
    <property type="project" value="InterPro"/>
</dbReference>
<organism evidence="2">
    <name type="scientific">marine sediment metagenome</name>
    <dbReference type="NCBI Taxonomy" id="412755"/>
    <lineage>
        <taxon>unclassified sequences</taxon>
        <taxon>metagenomes</taxon>
        <taxon>ecological metagenomes</taxon>
    </lineage>
</organism>
<dbReference type="GO" id="GO:0008234">
    <property type="term" value="F:cysteine-type peptidase activity"/>
    <property type="evidence" value="ECO:0007669"/>
    <property type="project" value="InterPro"/>
</dbReference>
<protein>
    <recommendedName>
        <fullName evidence="1">Peptidase C1A papain C-terminal domain-containing protein</fullName>
    </recommendedName>
</protein>
<gene>
    <name evidence="2" type="ORF">S01H4_39152</name>
</gene>
<name>X1BQ02_9ZZZZ</name>
<dbReference type="InterPro" id="IPR000169">
    <property type="entry name" value="Pept_cys_AS"/>
</dbReference>
<sequence>MGINNVCNENLPESFCWKNIEGKDYTTPAKDQGSIGSCWAFAANAAIESIIEIREDRPELNPDLSEQYLLSCLPIIQEENNVRPFFWIKDNYDDQFGALIEYPTRMRTRIALTLLQMDSFDFIDIDSAWFYEKELESEYLYTALKLKDLE</sequence>
<feature type="non-terminal residue" evidence="2">
    <location>
        <position position="150"/>
    </location>
</feature>
<dbReference type="InterPro" id="IPR038765">
    <property type="entry name" value="Papain-like_cys_pep_sf"/>
</dbReference>
<comment type="caution">
    <text evidence="2">The sequence shown here is derived from an EMBL/GenBank/DDBJ whole genome shotgun (WGS) entry which is preliminary data.</text>
</comment>
<dbReference type="EMBL" id="BART01021175">
    <property type="protein sequence ID" value="GAG97075.1"/>
    <property type="molecule type" value="Genomic_DNA"/>
</dbReference>
<evidence type="ECO:0000313" key="2">
    <source>
        <dbReference type="EMBL" id="GAG97075.1"/>
    </source>
</evidence>
<feature type="domain" description="Peptidase C1A papain C-terminal" evidence="1">
    <location>
        <begin position="11"/>
        <end position="73"/>
    </location>
</feature>
<evidence type="ECO:0000259" key="1">
    <source>
        <dbReference type="Pfam" id="PF00112"/>
    </source>
</evidence>
<accession>X1BQ02</accession>
<dbReference type="Gene3D" id="3.90.70.10">
    <property type="entry name" value="Cysteine proteinases"/>
    <property type="match status" value="1"/>
</dbReference>
<dbReference type="PROSITE" id="PS00139">
    <property type="entry name" value="THIOL_PROTEASE_CYS"/>
    <property type="match status" value="1"/>
</dbReference>
<dbReference type="InterPro" id="IPR000668">
    <property type="entry name" value="Peptidase_C1A_C"/>
</dbReference>